<sequence length="388" mass="44369">MFSQVVKKALITLSVLFILTSVSFAKLVEKGDKIVFNKNQFSKKNLIEIKWSQGFGTKYKEKYYKVSATCKGKGDLMLFVHKDYKDRLMSFAKLDKKKKKVTATVTNAFRYGQNRKKTRRFLVYHDRSFQPYQHRFLHAYVISMAKKCAKLMKKGSDSSAAKIAFGIVEKQLGKGVVDLIKKGIRSGAAEKAIDVAASTFGDNLRAYSGGLVESGDKIQFKEKDLSSRNLISVEWSQDWGKKYREQYYKISAACRGKRDVVLFVYRDYKDKLLSSAKISKKGEVTIRVNRDFRYGQDRKRTKRFLVYHDAKFKPFQHRFVSAYMIMAANKCVRLAKTNKMLLNKAYDLIENEVGESQVDAMKKIVAGGAMEKLIKAASSVVGDDLRSY</sequence>
<proteinExistence type="predicted"/>
<organism evidence="1 2">
    <name type="scientific">Uabimicrobium amorphum</name>
    <dbReference type="NCBI Taxonomy" id="2596890"/>
    <lineage>
        <taxon>Bacteria</taxon>
        <taxon>Pseudomonadati</taxon>
        <taxon>Planctomycetota</taxon>
        <taxon>Candidatus Uabimicrobiia</taxon>
        <taxon>Candidatus Uabimicrobiales</taxon>
        <taxon>Candidatus Uabimicrobiaceae</taxon>
        <taxon>Candidatus Uabimicrobium</taxon>
    </lineage>
</organism>
<dbReference type="AlphaFoldDB" id="A0A5S9F245"/>
<dbReference type="Proteomes" id="UP000326354">
    <property type="component" value="Chromosome"/>
</dbReference>
<dbReference type="KEGG" id="uam:UABAM_01204"/>
<evidence type="ECO:0000313" key="2">
    <source>
        <dbReference type="Proteomes" id="UP000326354"/>
    </source>
</evidence>
<dbReference type="OrthoDB" id="10018621at2"/>
<protein>
    <submittedName>
        <fullName evidence="1">Uncharacterized protein</fullName>
    </submittedName>
</protein>
<keyword evidence="2" id="KW-1185">Reference proteome</keyword>
<dbReference type="RefSeq" id="WP_151967088.1">
    <property type="nucleotide sequence ID" value="NZ_AP019860.1"/>
</dbReference>
<accession>A0A5S9F245</accession>
<dbReference type="EMBL" id="AP019860">
    <property type="protein sequence ID" value="BBM82861.1"/>
    <property type="molecule type" value="Genomic_DNA"/>
</dbReference>
<name>A0A5S9F245_UABAM</name>
<gene>
    <name evidence="1" type="ORF">UABAM_01204</name>
</gene>
<evidence type="ECO:0000313" key="1">
    <source>
        <dbReference type="EMBL" id="BBM82861.1"/>
    </source>
</evidence>
<reference evidence="1 2" key="1">
    <citation type="submission" date="2019-08" db="EMBL/GenBank/DDBJ databases">
        <title>Complete genome sequence of Candidatus Uab amorphum.</title>
        <authorList>
            <person name="Shiratori T."/>
            <person name="Suzuki S."/>
            <person name="Kakizawa Y."/>
            <person name="Ishida K."/>
        </authorList>
    </citation>
    <scope>NUCLEOTIDE SEQUENCE [LARGE SCALE GENOMIC DNA]</scope>
    <source>
        <strain evidence="1 2">SRT547</strain>
    </source>
</reference>